<evidence type="ECO:0000313" key="4">
    <source>
        <dbReference type="EnsemblFungi" id="EJT82382"/>
    </source>
</evidence>
<reference evidence="4" key="5">
    <citation type="submission" date="2018-04" db="UniProtKB">
        <authorList>
            <consortium name="EnsemblFungi"/>
        </authorList>
    </citation>
    <scope>IDENTIFICATION</scope>
    <source>
        <strain evidence="4">R3-111a-1</strain>
    </source>
</reference>
<feature type="domain" description="Nephrocystin 3-like N-terminal" evidence="2">
    <location>
        <begin position="494"/>
        <end position="664"/>
    </location>
</feature>
<protein>
    <recommendedName>
        <fullName evidence="2">Nephrocystin 3-like N-terminal domain-containing protein</fullName>
    </recommendedName>
</protein>
<dbReference type="AlphaFoldDB" id="J3NM51"/>
<dbReference type="EMBL" id="GL385395">
    <property type="protein sequence ID" value="EJT82382.1"/>
    <property type="molecule type" value="Genomic_DNA"/>
</dbReference>
<evidence type="ECO:0000313" key="5">
    <source>
        <dbReference type="Proteomes" id="UP000006039"/>
    </source>
</evidence>
<keyword evidence="5" id="KW-1185">Reference proteome</keyword>
<dbReference type="Gene3D" id="3.40.50.300">
    <property type="entry name" value="P-loop containing nucleotide triphosphate hydrolases"/>
    <property type="match status" value="1"/>
</dbReference>
<reference evidence="5" key="1">
    <citation type="submission" date="2010-07" db="EMBL/GenBank/DDBJ databases">
        <title>The genome sequence of Gaeumannomyces graminis var. tritici strain R3-111a-1.</title>
        <authorList>
            <consortium name="The Broad Institute Genome Sequencing Platform"/>
            <person name="Ma L.-J."/>
            <person name="Dead R."/>
            <person name="Young S."/>
            <person name="Zeng Q."/>
            <person name="Koehrsen M."/>
            <person name="Alvarado L."/>
            <person name="Berlin A."/>
            <person name="Chapman S.B."/>
            <person name="Chen Z."/>
            <person name="Freedman E."/>
            <person name="Gellesch M."/>
            <person name="Goldberg J."/>
            <person name="Griggs A."/>
            <person name="Gujja S."/>
            <person name="Heilman E.R."/>
            <person name="Heiman D."/>
            <person name="Hepburn T."/>
            <person name="Howarth C."/>
            <person name="Jen D."/>
            <person name="Larson L."/>
            <person name="Mehta T."/>
            <person name="Neiman D."/>
            <person name="Pearson M."/>
            <person name="Roberts A."/>
            <person name="Saif S."/>
            <person name="Shea T."/>
            <person name="Shenoy N."/>
            <person name="Sisk P."/>
            <person name="Stolte C."/>
            <person name="Sykes S."/>
            <person name="Walk T."/>
            <person name="White J."/>
            <person name="Yandava C."/>
            <person name="Haas B."/>
            <person name="Nusbaum C."/>
            <person name="Birren B."/>
        </authorList>
    </citation>
    <scope>NUCLEOTIDE SEQUENCE [LARGE SCALE GENOMIC DNA]</scope>
    <source>
        <strain evidence="5">R3-111a-1</strain>
    </source>
</reference>
<dbReference type="GeneID" id="20342813"/>
<dbReference type="SUPFAM" id="SSF52540">
    <property type="entry name" value="P-loop containing nucleoside triphosphate hydrolases"/>
    <property type="match status" value="1"/>
</dbReference>
<dbReference type="eggNOG" id="ENOG502SHWY">
    <property type="taxonomic scope" value="Eukaryota"/>
</dbReference>
<evidence type="ECO:0000259" key="2">
    <source>
        <dbReference type="Pfam" id="PF24883"/>
    </source>
</evidence>
<dbReference type="HOGENOM" id="CLU_002341_6_3_1"/>
<organism evidence="3">
    <name type="scientific">Gaeumannomyces tritici (strain R3-111a-1)</name>
    <name type="common">Wheat and barley take-all root rot fungus</name>
    <name type="synonym">Gaeumannomyces graminis var. tritici</name>
    <dbReference type="NCBI Taxonomy" id="644352"/>
    <lineage>
        <taxon>Eukaryota</taxon>
        <taxon>Fungi</taxon>
        <taxon>Dikarya</taxon>
        <taxon>Ascomycota</taxon>
        <taxon>Pezizomycotina</taxon>
        <taxon>Sordariomycetes</taxon>
        <taxon>Sordariomycetidae</taxon>
        <taxon>Magnaporthales</taxon>
        <taxon>Magnaporthaceae</taxon>
        <taxon>Gaeumannomyces</taxon>
    </lineage>
</organism>
<gene>
    <name evidence="4" type="primary">20342813</name>
    <name evidence="3" type="ORF">GGTG_02355</name>
</gene>
<reference evidence="3" key="3">
    <citation type="submission" date="2010-09" db="EMBL/GenBank/DDBJ databases">
        <title>Annotation of Gaeumannomyces graminis var. tritici R3-111a-1.</title>
        <authorList>
            <consortium name="The Broad Institute Genome Sequencing Platform"/>
            <person name="Ma L.-J."/>
            <person name="Dead R."/>
            <person name="Young S.K."/>
            <person name="Zeng Q."/>
            <person name="Gargeya S."/>
            <person name="Fitzgerald M."/>
            <person name="Haas B."/>
            <person name="Abouelleil A."/>
            <person name="Alvarado L."/>
            <person name="Arachchi H.M."/>
            <person name="Berlin A."/>
            <person name="Brown A."/>
            <person name="Chapman S.B."/>
            <person name="Chen Z."/>
            <person name="Dunbar C."/>
            <person name="Freedman E."/>
            <person name="Gearin G."/>
            <person name="Gellesch M."/>
            <person name="Goldberg J."/>
            <person name="Griggs A."/>
            <person name="Gujja S."/>
            <person name="Heiman D."/>
            <person name="Howarth C."/>
            <person name="Larson L."/>
            <person name="Lui A."/>
            <person name="MacDonald P.J.P."/>
            <person name="Mehta T."/>
            <person name="Montmayeur A."/>
            <person name="Murphy C."/>
            <person name="Neiman D."/>
            <person name="Pearson M."/>
            <person name="Priest M."/>
            <person name="Roberts A."/>
            <person name="Saif S."/>
            <person name="Shea T."/>
            <person name="Shenoy N."/>
            <person name="Sisk P."/>
            <person name="Stolte C."/>
            <person name="Sykes S."/>
            <person name="Yandava C."/>
            <person name="Wortman J."/>
            <person name="Nusbaum C."/>
            <person name="Birren B."/>
        </authorList>
    </citation>
    <scope>NUCLEOTIDE SEQUENCE</scope>
    <source>
        <strain evidence="3">R3-111a-1</strain>
    </source>
</reference>
<keyword evidence="1" id="KW-0677">Repeat</keyword>
<dbReference type="InterPro" id="IPR027417">
    <property type="entry name" value="P-loop_NTPase"/>
</dbReference>
<dbReference type="Pfam" id="PF24883">
    <property type="entry name" value="NPHP3_N"/>
    <property type="match status" value="1"/>
</dbReference>
<name>J3NM51_GAET3</name>
<dbReference type="PANTHER" id="PTHR10039:SF5">
    <property type="entry name" value="NACHT DOMAIN-CONTAINING PROTEIN"/>
    <property type="match status" value="1"/>
</dbReference>
<dbReference type="OrthoDB" id="443402at2759"/>
<reference evidence="3" key="2">
    <citation type="submission" date="2010-07" db="EMBL/GenBank/DDBJ databases">
        <authorList>
            <consortium name="The Broad Institute Genome Sequencing Platform"/>
            <consortium name="Broad Institute Genome Sequencing Center for Infectious Disease"/>
            <person name="Ma L.-J."/>
            <person name="Dead R."/>
            <person name="Young S."/>
            <person name="Zeng Q."/>
            <person name="Koehrsen M."/>
            <person name="Alvarado L."/>
            <person name="Berlin A."/>
            <person name="Chapman S.B."/>
            <person name="Chen Z."/>
            <person name="Freedman E."/>
            <person name="Gellesch M."/>
            <person name="Goldberg J."/>
            <person name="Griggs A."/>
            <person name="Gujja S."/>
            <person name="Heilman E.R."/>
            <person name="Heiman D."/>
            <person name="Hepburn T."/>
            <person name="Howarth C."/>
            <person name="Jen D."/>
            <person name="Larson L."/>
            <person name="Mehta T."/>
            <person name="Neiman D."/>
            <person name="Pearson M."/>
            <person name="Roberts A."/>
            <person name="Saif S."/>
            <person name="Shea T."/>
            <person name="Shenoy N."/>
            <person name="Sisk P."/>
            <person name="Stolte C."/>
            <person name="Sykes S."/>
            <person name="Walk T."/>
            <person name="White J."/>
            <person name="Yandava C."/>
            <person name="Haas B."/>
            <person name="Nusbaum C."/>
            <person name="Birren B."/>
        </authorList>
    </citation>
    <scope>NUCLEOTIDE SEQUENCE</scope>
    <source>
        <strain evidence="3">R3-111a-1</strain>
    </source>
</reference>
<dbReference type="VEuPathDB" id="FungiDB:GGTG_02355"/>
<evidence type="ECO:0000256" key="1">
    <source>
        <dbReference type="ARBA" id="ARBA00022737"/>
    </source>
</evidence>
<dbReference type="RefSeq" id="XP_009218391.1">
    <property type="nucleotide sequence ID" value="XM_009220127.1"/>
</dbReference>
<dbReference type="InterPro" id="IPR056884">
    <property type="entry name" value="NPHP3-like_N"/>
</dbReference>
<dbReference type="EnsemblFungi" id="EJT82382">
    <property type="protein sequence ID" value="EJT82382"/>
    <property type="gene ID" value="GGTG_02355"/>
</dbReference>
<dbReference type="Proteomes" id="UP000006039">
    <property type="component" value="Unassembled WGS sequence"/>
</dbReference>
<sequence>MARDPTAALILPKSHSVSPSHRVSYRSLSMISTKTLVLLIGAITSRTVMAAPVEAPTPAPPLVEASPGLDAVPNTVPTQLPETQDASAPGMIEGTYIQFWKDPDFRGQTISTILDRGQGACCKSTERNFGAVHSITDLSHGNVDSFRGDRWSQWNKAISSLNILEGGPCWLYEFPTLPFASSIPHAYYLLLSSTRIFLTYLLPSDQLGKGHVKMDPISALSIATSIIAFADFGNRITSVFSALSEIRRSDDGLPRMCSALVAEANALSSHVEAAKETVLNLRARYPKRAKEFERLDKDCTLAGQELHALLASLKPRPGTDLKSRTSQAITAAQGLRKGGDIKALEERFGRIRQQTQLSVTMCIWEDVEVLKSQQKATDRKFNEEIQYDASPTSRDQLQAPGSRRRNVLWESTAPALEFAGPVTHVPQHSDSSSPLVLNALSTVQQRILEGLIFEDMVARKKQIQSPFPRTFEWLLRSSPLACGEASLPQHNPQTHFTKWLAASSDTPFWITGKPASGKSTLMKFICTDPRVKEGLKLWSGSLRLVVCDIYIWNAGFSRQKDQLGLLRTILYQILLQEPQLCYHVAPKHYLYFQLPVDIIPDSPDWTVDQLRDAITRVASAAQSSHRFAIFIDGLDEYEGDLPDLVEFLKGVCEGPAVKLCVSSRPWNVFKDAFHTFPSLKMELLTKPDIEEYVQKRMAGSRAFQELRCIDASSVDNLESQTVEKSEGIFLWVVLVVESLLITAQDDGNLQTIWKVFQALPPGLDQLYSSMRSRLDQARLEQASKMYQILFQWKTIKIENQMMPDIDFWVAANHDEDLTPPTNNSAQATIKPLLERQVGGCTGGMVQIVISDRGCFVDFLHRTVYDWLKEQWTTLINDGPADYDPAMVIASTLALRGWWESFRDIFAFGRLCNESLASKAAMVRIVDGLRPDDVQQSLRDIAPIYATTNTPMLTSQLSDEQSRVLMAIGYAWAPYLEAKLENGLLEQVCGFPRRRLFGVPMPFKSKTPKYLLPALAYAITPPVSPHIELDHITRTVRVLLQIPSIPRKEIIKQIRQQSYGQGGQSRYKWEILELLEGRSTTNKAG</sequence>
<reference evidence="4" key="4">
    <citation type="journal article" date="2015" name="G3 (Bethesda)">
        <title>Genome sequences of three phytopathogenic species of the Magnaporthaceae family of fungi.</title>
        <authorList>
            <person name="Okagaki L.H."/>
            <person name="Nunes C.C."/>
            <person name="Sailsbery J."/>
            <person name="Clay B."/>
            <person name="Brown D."/>
            <person name="John T."/>
            <person name="Oh Y."/>
            <person name="Young N."/>
            <person name="Fitzgerald M."/>
            <person name="Haas B.J."/>
            <person name="Zeng Q."/>
            <person name="Young S."/>
            <person name="Adiconis X."/>
            <person name="Fan L."/>
            <person name="Levin J.Z."/>
            <person name="Mitchell T.K."/>
            <person name="Okubara P.A."/>
            <person name="Farman M.L."/>
            <person name="Kohn L.M."/>
            <person name="Birren B."/>
            <person name="Ma L.-J."/>
            <person name="Dean R.A."/>
        </authorList>
    </citation>
    <scope>NUCLEOTIDE SEQUENCE</scope>
    <source>
        <strain evidence="4">R3-111a-1</strain>
    </source>
</reference>
<proteinExistence type="predicted"/>
<dbReference type="PANTHER" id="PTHR10039">
    <property type="entry name" value="AMELOGENIN"/>
    <property type="match status" value="1"/>
</dbReference>
<evidence type="ECO:0000313" key="3">
    <source>
        <dbReference type="EMBL" id="EJT82382.1"/>
    </source>
</evidence>
<accession>J3NM51</accession>